<evidence type="ECO:0000256" key="2">
    <source>
        <dbReference type="ARBA" id="ARBA00005884"/>
    </source>
</evidence>
<dbReference type="GO" id="GO:0008270">
    <property type="term" value="F:zinc ion binding"/>
    <property type="evidence" value="ECO:0007669"/>
    <property type="project" value="UniProtKB-KW"/>
</dbReference>
<dbReference type="EMBL" id="SEYY01000292">
    <property type="protein sequence ID" value="KAB7507587.1"/>
    <property type="molecule type" value="Genomic_DNA"/>
</dbReference>
<reference evidence="14 15" key="1">
    <citation type="journal article" date="2019" name="PLoS Biol.">
        <title>Sex chromosomes control vertical transmission of feminizing Wolbachia symbionts in an isopod.</title>
        <authorList>
            <person name="Becking T."/>
            <person name="Chebbi M.A."/>
            <person name="Giraud I."/>
            <person name="Moumen B."/>
            <person name="Laverre T."/>
            <person name="Caubet Y."/>
            <person name="Peccoud J."/>
            <person name="Gilbert C."/>
            <person name="Cordaux R."/>
        </authorList>
    </citation>
    <scope>NUCLEOTIDE SEQUENCE [LARGE SCALE GENOMIC DNA]</scope>
    <source>
        <strain evidence="14">ANa2</strain>
        <tissue evidence="14">Whole body excluding digestive tract and cuticle</tissue>
    </source>
</reference>
<evidence type="ECO:0000256" key="11">
    <source>
        <dbReference type="PROSITE-ProRule" id="PRU00175"/>
    </source>
</evidence>
<dbReference type="InterPro" id="IPR002110">
    <property type="entry name" value="Ankyrin_rpt"/>
</dbReference>
<dbReference type="Pfam" id="PF22191">
    <property type="entry name" value="IBR_1"/>
    <property type="match status" value="1"/>
</dbReference>
<evidence type="ECO:0000256" key="7">
    <source>
        <dbReference type="ARBA" id="ARBA00022771"/>
    </source>
</evidence>
<protein>
    <recommendedName>
        <fullName evidence="3">RBR-type E3 ubiquitin transferase</fullName>
        <ecNumber evidence="3">2.3.2.31</ecNumber>
    </recommendedName>
</protein>
<dbReference type="Gene3D" id="1.20.120.1750">
    <property type="match status" value="1"/>
</dbReference>
<keyword evidence="7 11" id="KW-0863">Zinc-finger</keyword>
<dbReference type="CDD" id="cd20361">
    <property type="entry name" value="Rcat_RBR_ANKIB1"/>
    <property type="match status" value="1"/>
</dbReference>
<evidence type="ECO:0000256" key="8">
    <source>
        <dbReference type="ARBA" id="ARBA00022786"/>
    </source>
</evidence>
<evidence type="ECO:0000256" key="10">
    <source>
        <dbReference type="PROSITE-ProRule" id="PRU00023"/>
    </source>
</evidence>
<dbReference type="SMART" id="SM00647">
    <property type="entry name" value="IBR"/>
    <property type="match status" value="1"/>
</dbReference>
<dbReference type="PROSITE" id="PS50088">
    <property type="entry name" value="ANK_REPEAT"/>
    <property type="match status" value="1"/>
</dbReference>
<dbReference type="FunFam" id="3.30.40.10:FF:000019">
    <property type="entry name" value="RBR-type E3 ubiquitin transferase"/>
    <property type="match status" value="1"/>
</dbReference>
<evidence type="ECO:0000256" key="6">
    <source>
        <dbReference type="ARBA" id="ARBA00022737"/>
    </source>
</evidence>
<comment type="similarity">
    <text evidence="2">Belongs to the RBR family. Ariadne subfamily.</text>
</comment>
<keyword evidence="6" id="KW-0677">Repeat</keyword>
<comment type="catalytic activity">
    <reaction evidence="1">
        <text>[E2 ubiquitin-conjugating enzyme]-S-ubiquitinyl-L-cysteine + [acceptor protein]-L-lysine = [E2 ubiquitin-conjugating enzyme]-L-cysteine + [acceptor protein]-N(6)-ubiquitinyl-L-lysine.</text>
        <dbReference type="EC" id="2.3.2.31"/>
    </reaction>
</comment>
<dbReference type="Pfam" id="PF12796">
    <property type="entry name" value="Ank_2"/>
    <property type="match status" value="1"/>
</dbReference>
<dbReference type="GO" id="GO:0016567">
    <property type="term" value="P:protein ubiquitination"/>
    <property type="evidence" value="ECO:0007669"/>
    <property type="project" value="InterPro"/>
</dbReference>
<dbReference type="EC" id="2.3.2.31" evidence="3"/>
<comment type="caution">
    <text evidence="14">The sequence shown here is derived from an EMBL/GenBank/DDBJ whole genome shotgun (WGS) entry which is preliminary data.</text>
</comment>
<dbReference type="AlphaFoldDB" id="A0A5N5TN31"/>
<evidence type="ECO:0000259" key="13">
    <source>
        <dbReference type="PROSITE" id="PS51873"/>
    </source>
</evidence>
<evidence type="ECO:0000313" key="15">
    <source>
        <dbReference type="Proteomes" id="UP000326759"/>
    </source>
</evidence>
<dbReference type="InterPro" id="IPR013083">
    <property type="entry name" value="Znf_RING/FYVE/PHD"/>
</dbReference>
<dbReference type="Gene3D" id="3.30.40.10">
    <property type="entry name" value="Zinc/RING finger domain, C3HC4 (zinc finger)"/>
    <property type="match status" value="1"/>
</dbReference>
<name>A0A5N5TN31_9CRUS</name>
<dbReference type="Gene3D" id="1.25.40.20">
    <property type="entry name" value="Ankyrin repeat-containing domain"/>
    <property type="match status" value="1"/>
</dbReference>
<dbReference type="Proteomes" id="UP000326759">
    <property type="component" value="Unassembled WGS sequence"/>
</dbReference>
<keyword evidence="8" id="KW-0833">Ubl conjugation pathway</keyword>
<dbReference type="InterPro" id="IPR031127">
    <property type="entry name" value="E3_UB_ligase_RBR"/>
</dbReference>
<accession>A0A5N5TN31</accession>
<evidence type="ECO:0000256" key="3">
    <source>
        <dbReference type="ARBA" id="ARBA00012251"/>
    </source>
</evidence>
<dbReference type="InterPro" id="IPR018957">
    <property type="entry name" value="Znf_C3HC4_RING-type"/>
</dbReference>
<dbReference type="InterPro" id="IPR002867">
    <property type="entry name" value="IBR_dom"/>
</dbReference>
<feature type="domain" description="RING-type" evidence="12">
    <location>
        <begin position="282"/>
        <end position="329"/>
    </location>
</feature>
<feature type="domain" description="RING-type" evidence="13">
    <location>
        <begin position="278"/>
        <end position="507"/>
    </location>
</feature>
<dbReference type="InterPro" id="IPR045840">
    <property type="entry name" value="Ariadne"/>
</dbReference>
<dbReference type="FunFam" id="1.20.120.1750:FF:000003">
    <property type="entry name" value="RBR-type E3 ubiquitin transferase"/>
    <property type="match status" value="1"/>
</dbReference>
<dbReference type="PROSITE" id="PS50297">
    <property type="entry name" value="ANK_REP_REGION"/>
    <property type="match status" value="1"/>
</dbReference>
<dbReference type="InterPro" id="IPR036770">
    <property type="entry name" value="Ankyrin_rpt-contain_sf"/>
</dbReference>
<dbReference type="SUPFAM" id="SSF48403">
    <property type="entry name" value="Ankyrin repeat"/>
    <property type="match status" value="1"/>
</dbReference>
<dbReference type="Pfam" id="PF19422">
    <property type="entry name" value="Ariadne"/>
    <property type="match status" value="1"/>
</dbReference>
<keyword evidence="4" id="KW-0808">Transferase</keyword>
<evidence type="ECO:0000256" key="5">
    <source>
        <dbReference type="ARBA" id="ARBA00022723"/>
    </source>
</evidence>
<dbReference type="InterPro" id="IPR044066">
    <property type="entry name" value="TRIAD_supradom"/>
</dbReference>
<dbReference type="PROSITE" id="PS50089">
    <property type="entry name" value="ZF_RING_2"/>
    <property type="match status" value="1"/>
</dbReference>
<evidence type="ECO:0000256" key="4">
    <source>
        <dbReference type="ARBA" id="ARBA00022679"/>
    </source>
</evidence>
<keyword evidence="10" id="KW-0040">ANK repeat</keyword>
<evidence type="ECO:0000256" key="1">
    <source>
        <dbReference type="ARBA" id="ARBA00001798"/>
    </source>
</evidence>
<dbReference type="GO" id="GO:0061630">
    <property type="term" value="F:ubiquitin protein ligase activity"/>
    <property type="evidence" value="ECO:0007669"/>
    <property type="project" value="UniProtKB-EC"/>
</dbReference>
<dbReference type="InterPro" id="IPR047564">
    <property type="entry name" value="Rcat_RBR_ANKIB1"/>
</dbReference>
<evidence type="ECO:0000259" key="12">
    <source>
        <dbReference type="PROSITE" id="PS50089"/>
    </source>
</evidence>
<feature type="repeat" description="ANK" evidence="10">
    <location>
        <begin position="79"/>
        <end position="111"/>
    </location>
</feature>
<proteinExistence type="inferred from homology"/>
<gene>
    <name evidence="14" type="primary">ankib1</name>
    <name evidence="14" type="ORF">Anas_00898</name>
</gene>
<evidence type="ECO:0000313" key="14">
    <source>
        <dbReference type="EMBL" id="KAB7507587.1"/>
    </source>
</evidence>
<keyword evidence="5" id="KW-0479">Metal-binding</keyword>
<dbReference type="SUPFAM" id="SSF57850">
    <property type="entry name" value="RING/U-box"/>
    <property type="match status" value="2"/>
</dbReference>
<dbReference type="Pfam" id="PF00097">
    <property type="entry name" value="zf-C3HC4"/>
    <property type="match status" value="1"/>
</dbReference>
<keyword evidence="15" id="KW-1185">Reference proteome</keyword>
<dbReference type="PROSITE" id="PS51873">
    <property type="entry name" value="TRIAD"/>
    <property type="match status" value="1"/>
</dbReference>
<dbReference type="OrthoDB" id="69641at2759"/>
<organism evidence="14 15">
    <name type="scientific">Armadillidium nasatum</name>
    <dbReference type="NCBI Taxonomy" id="96803"/>
    <lineage>
        <taxon>Eukaryota</taxon>
        <taxon>Metazoa</taxon>
        <taxon>Ecdysozoa</taxon>
        <taxon>Arthropoda</taxon>
        <taxon>Crustacea</taxon>
        <taxon>Multicrustacea</taxon>
        <taxon>Malacostraca</taxon>
        <taxon>Eumalacostraca</taxon>
        <taxon>Peracarida</taxon>
        <taxon>Isopoda</taxon>
        <taxon>Oniscidea</taxon>
        <taxon>Crinocheta</taxon>
        <taxon>Armadillidiidae</taxon>
        <taxon>Armadillidium</taxon>
    </lineage>
</organism>
<sequence length="753" mass="84575">MGMNLLQCRAFLSDHGGNPNKKNGDDESAIHAVCKVGLTKSPSAEERRMMCMSMMLMWRGPVMQDGEKERPQLNAQDKSGNTALHFAASSGLFKCVELLVYQGAGLFIENKEKMTPCDLAVKSGHHRVASYLETRMVFADTDTINEGELQTILTEAESEEAESDMYAGLRAQDLQEAKDQLLVETADMLHIPLFTAEALLRDNEWSKALLLEKWMSNAIHCCEMAGIAPPNSALQLCAPSPPMGDISSPPLSTIITPPPTHVLQCTGSFDGSDSSGEKKILCEICFGEMSPWELGAEGPSCGHRFCSSCWESYLNLKIEEGGAHHILCPAVDCNILVDVDFIEKMVTPDVARKYLQFDIEAFVERNKTIKWCPLPGCGRAVRYPEAELSVQPFHFPNTNPPPKTECLGEAHSPCGCDQWFAWQGKVAEIRPEELKISSGETEDAANFLWLVTNSKPCPNCKSPIQKNEGCNHMKCSKCKFVFCWVCLESWKKHSSATGGYFRCNRYSAQGKVDEKLGELITEASVRNQEMQELSKFIHYYTRFKNHQNSLKLEEPLLKLAKAKMETLANSLPNREKRKDSKEKGTKFIEEGIKELLKARRVLCGSYVYGYYLQDNGYNKTIFEYMQNELEEIVEKLSGMVARDYLVTPRGEIIATTYLVRKRRHKFVRAVSRGLLPPETPPALRKGRRKRIPTLMGMDPVDELESLEVMGRNLDPSQPWVKDNSGRHANLAALLDWPDFDSDDEVGRGIKILK</sequence>
<dbReference type="InterPro" id="IPR001841">
    <property type="entry name" value="Znf_RING"/>
</dbReference>
<evidence type="ECO:0000256" key="9">
    <source>
        <dbReference type="ARBA" id="ARBA00022833"/>
    </source>
</evidence>
<dbReference type="PANTHER" id="PTHR11685">
    <property type="entry name" value="RBR FAMILY RING FINGER AND IBR DOMAIN-CONTAINING"/>
    <property type="match status" value="1"/>
</dbReference>
<keyword evidence="9" id="KW-0862">Zinc</keyword>
<dbReference type="SMART" id="SM00248">
    <property type="entry name" value="ANK"/>
    <property type="match status" value="2"/>
</dbReference>